<comment type="caution">
    <text evidence="8">The sequence shown here is derived from an EMBL/GenBank/DDBJ whole genome shotgun (WGS) entry which is preliminary data.</text>
</comment>
<proteinExistence type="predicted"/>
<evidence type="ECO:0000256" key="6">
    <source>
        <dbReference type="ARBA" id="ARBA00023136"/>
    </source>
</evidence>
<feature type="transmembrane region" description="Helical" evidence="7">
    <location>
        <begin position="188"/>
        <end position="208"/>
    </location>
</feature>
<keyword evidence="5 7" id="KW-1133">Transmembrane helix</keyword>
<feature type="transmembrane region" description="Helical" evidence="7">
    <location>
        <begin position="279"/>
        <end position="300"/>
    </location>
</feature>
<evidence type="ECO:0000256" key="1">
    <source>
        <dbReference type="ARBA" id="ARBA00004141"/>
    </source>
</evidence>
<keyword evidence="2" id="KW-0813">Transport</keyword>
<dbReference type="RefSeq" id="WP_133590956.1">
    <property type="nucleotide sequence ID" value="NZ_CP037953.1"/>
</dbReference>
<dbReference type="PANTHER" id="PTHR36838:SF1">
    <property type="entry name" value="SLR1864 PROTEIN"/>
    <property type="match status" value="1"/>
</dbReference>
<dbReference type="InterPro" id="IPR004776">
    <property type="entry name" value="Mem_transp_PIN-like"/>
</dbReference>
<keyword evidence="9" id="KW-1185">Reference proteome</keyword>
<dbReference type="GO" id="GO:0016020">
    <property type="term" value="C:membrane"/>
    <property type="evidence" value="ECO:0007669"/>
    <property type="project" value="UniProtKB-SubCell"/>
</dbReference>
<organism evidence="8 9">
    <name type="scientific">Permianibacter aggregans</name>
    <dbReference type="NCBI Taxonomy" id="1510150"/>
    <lineage>
        <taxon>Bacteria</taxon>
        <taxon>Pseudomonadati</taxon>
        <taxon>Pseudomonadota</taxon>
        <taxon>Gammaproteobacteria</taxon>
        <taxon>Pseudomonadales</taxon>
        <taxon>Pseudomonadaceae</taxon>
        <taxon>Permianibacter</taxon>
    </lineage>
</organism>
<reference evidence="8 9" key="1">
    <citation type="submission" date="2019-03" db="EMBL/GenBank/DDBJ databases">
        <title>Genomic Encyclopedia of Type Strains, Phase IV (KMG-IV): sequencing the most valuable type-strain genomes for metagenomic binning, comparative biology and taxonomic classification.</title>
        <authorList>
            <person name="Goeker M."/>
        </authorList>
    </citation>
    <scope>NUCLEOTIDE SEQUENCE [LARGE SCALE GENOMIC DNA]</scope>
    <source>
        <strain evidence="8 9">DSM 103792</strain>
    </source>
</reference>
<evidence type="ECO:0000256" key="4">
    <source>
        <dbReference type="ARBA" id="ARBA00022692"/>
    </source>
</evidence>
<keyword evidence="6 7" id="KW-0472">Membrane</keyword>
<dbReference type="Proteomes" id="UP000295375">
    <property type="component" value="Unassembled WGS sequence"/>
</dbReference>
<keyword evidence="4 7" id="KW-0812">Transmembrane</keyword>
<feature type="transmembrane region" description="Helical" evidence="7">
    <location>
        <begin position="123"/>
        <end position="144"/>
    </location>
</feature>
<dbReference type="PANTHER" id="PTHR36838">
    <property type="entry name" value="AUXIN EFFLUX CARRIER FAMILY PROTEIN"/>
    <property type="match status" value="1"/>
</dbReference>
<feature type="transmembrane region" description="Helical" evidence="7">
    <location>
        <begin position="156"/>
        <end position="176"/>
    </location>
</feature>
<evidence type="ECO:0008006" key="10">
    <source>
        <dbReference type="Google" id="ProtNLM"/>
    </source>
</evidence>
<feature type="transmembrane region" description="Helical" evidence="7">
    <location>
        <begin position="59"/>
        <end position="80"/>
    </location>
</feature>
<dbReference type="Pfam" id="PF03547">
    <property type="entry name" value="Mem_trans"/>
    <property type="match status" value="1"/>
</dbReference>
<dbReference type="OrthoDB" id="9786183at2"/>
<comment type="subcellular location">
    <subcellularLocation>
        <location evidence="1">Membrane</location>
        <topology evidence="1">Multi-pass membrane protein</topology>
    </subcellularLocation>
</comment>
<evidence type="ECO:0000256" key="5">
    <source>
        <dbReference type="ARBA" id="ARBA00022989"/>
    </source>
</evidence>
<dbReference type="GO" id="GO:0055085">
    <property type="term" value="P:transmembrane transport"/>
    <property type="evidence" value="ECO:0007669"/>
    <property type="project" value="InterPro"/>
</dbReference>
<sequence>MLISSLVLIACCLAAGVLLRVSGRVDANVSQALNAYVIHVALPAVILHQLPKLQLGAELLWPTLTPWLLLLGSASLIAWLSKRAGWSRPVTGALLLLVPLGNTSFLGFPLVEAYWGKDALPIAIIYDQFGSFIALSTYGLWILGTYGQGEKPDAKAMLSRILHFTPFLALLLSIPLRFISVPDVIDTVFARIGATLVPVILVAVGLQWRLELHTDWRVPLAIGLSIKLLLMPLAAMLILKSFGVSGQVLNVTVFEAGMSSMITASALAVNAGLAPRLSAAMVGFGIPLCLVTLYVWSLILG</sequence>
<evidence type="ECO:0000256" key="3">
    <source>
        <dbReference type="ARBA" id="ARBA00022475"/>
    </source>
</evidence>
<dbReference type="EMBL" id="SNYM01000009">
    <property type="protein sequence ID" value="TDQ47717.1"/>
    <property type="molecule type" value="Genomic_DNA"/>
</dbReference>
<dbReference type="AlphaFoldDB" id="A0A4V3D7I5"/>
<feature type="transmembrane region" description="Helical" evidence="7">
    <location>
        <begin position="220"/>
        <end position="239"/>
    </location>
</feature>
<keyword evidence="3" id="KW-1003">Cell membrane</keyword>
<feature type="transmembrane region" description="Helical" evidence="7">
    <location>
        <begin position="251"/>
        <end position="273"/>
    </location>
</feature>
<evidence type="ECO:0000256" key="2">
    <source>
        <dbReference type="ARBA" id="ARBA00022448"/>
    </source>
</evidence>
<evidence type="ECO:0000313" key="9">
    <source>
        <dbReference type="Proteomes" id="UP000295375"/>
    </source>
</evidence>
<accession>A0A4V3D7I5</accession>
<evidence type="ECO:0000313" key="8">
    <source>
        <dbReference type="EMBL" id="TDQ47717.1"/>
    </source>
</evidence>
<protein>
    <recommendedName>
        <fullName evidence="10">AEC family transporter</fullName>
    </recommendedName>
</protein>
<gene>
    <name evidence="8" type="ORF">EV696_109121</name>
</gene>
<feature type="transmembrane region" description="Helical" evidence="7">
    <location>
        <begin position="92"/>
        <end position="111"/>
    </location>
</feature>
<name>A0A4V3D7I5_9GAMM</name>
<evidence type="ECO:0000256" key="7">
    <source>
        <dbReference type="SAM" id="Phobius"/>
    </source>
</evidence>